<evidence type="ECO:0000256" key="6">
    <source>
        <dbReference type="ARBA" id="ARBA00022927"/>
    </source>
</evidence>
<dbReference type="GO" id="GO:0015031">
    <property type="term" value="P:protein transport"/>
    <property type="evidence" value="ECO:0007669"/>
    <property type="project" value="UniProtKB-KW"/>
</dbReference>
<organism evidence="8 9">
    <name type="scientific">Stylonychia lemnae</name>
    <name type="common">Ciliate</name>
    <dbReference type="NCBI Taxonomy" id="5949"/>
    <lineage>
        <taxon>Eukaryota</taxon>
        <taxon>Sar</taxon>
        <taxon>Alveolata</taxon>
        <taxon>Ciliophora</taxon>
        <taxon>Intramacronucleata</taxon>
        <taxon>Spirotrichea</taxon>
        <taxon>Stichotrichia</taxon>
        <taxon>Sporadotrichida</taxon>
        <taxon>Oxytrichidae</taxon>
        <taxon>Stylonychinae</taxon>
        <taxon>Stylonychia</taxon>
    </lineage>
</organism>
<dbReference type="GO" id="GO:0061723">
    <property type="term" value="P:glycophagy"/>
    <property type="evidence" value="ECO:0007669"/>
    <property type="project" value="TreeGrafter"/>
</dbReference>
<keyword evidence="5" id="KW-0833">Ubl conjugation pathway</keyword>
<dbReference type="EMBL" id="CCKQ01004857">
    <property type="protein sequence ID" value="CDW76010.1"/>
    <property type="molecule type" value="Genomic_DNA"/>
</dbReference>
<dbReference type="AlphaFoldDB" id="A0A078A1M4"/>
<evidence type="ECO:0000313" key="8">
    <source>
        <dbReference type="EMBL" id="CDW76010.1"/>
    </source>
</evidence>
<evidence type="ECO:0000256" key="7">
    <source>
        <dbReference type="ARBA" id="ARBA00023006"/>
    </source>
</evidence>
<keyword evidence="3" id="KW-0813">Transport</keyword>
<dbReference type="GO" id="GO:0044804">
    <property type="term" value="P:nucleophagy"/>
    <property type="evidence" value="ECO:0007669"/>
    <property type="project" value="TreeGrafter"/>
</dbReference>
<proteinExistence type="inferred from homology"/>
<keyword evidence="9" id="KW-1185">Reference proteome</keyword>
<dbReference type="InterPro" id="IPR007135">
    <property type="entry name" value="Atg3/Atg10"/>
</dbReference>
<comment type="subcellular location">
    <subcellularLocation>
        <location evidence="1">Cytoplasm</location>
    </subcellularLocation>
</comment>
<dbReference type="InParanoid" id="A0A078A1M4"/>
<keyword evidence="4" id="KW-0963">Cytoplasm</keyword>
<evidence type="ECO:0000256" key="2">
    <source>
        <dbReference type="ARBA" id="ARBA00007683"/>
    </source>
</evidence>
<sequence>MSLATPFVGVLKDSKFLEQGVLTPQEYIIAGDQLTHKCPTWSWMPGDPKLRNKNLPEDKQFLVSYIDYLNQYQVTKHVPCSKRIKDLQGEESKEKDLDDGWVETEGPIVKQNTDGKASADIDDIGDIDMEDIGGNAQQSEAVDIDDIDNMDNKEVNLLAAKDYIVMNEPEDTCHKVRTYDLSITYDFYYQTPRLWLLGYDEDGNVLKESEVFEDIMADYAKKTVTMEPHPHLGMKQASIHPCNHAKVMKKIIDTIQSNGGTPQVHQSLFVFLKFISSVVPTIEYDFTIDLELD</sequence>
<evidence type="ECO:0000313" key="9">
    <source>
        <dbReference type="Proteomes" id="UP000039865"/>
    </source>
</evidence>
<evidence type="ECO:0000256" key="4">
    <source>
        <dbReference type="ARBA" id="ARBA00022490"/>
    </source>
</evidence>
<evidence type="ECO:0000256" key="5">
    <source>
        <dbReference type="ARBA" id="ARBA00022786"/>
    </source>
</evidence>
<dbReference type="GO" id="GO:0019776">
    <property type="term" value="F:Atg8-family ligase activity"/>
    <property type="evidence" value="ECO:0007669"/>
    <property type="project" value="TreeGrafter"/>
</dbReference>
<evidence type="ECO:0000256" key="1">
    <source>
        <dbReference type="ARBA" id="ARBA00004496"/>
    </source>
</evidence>
<dbReference type="PANTHER" id="PTHR12866">
    <property type="entry name" value="UBIQUITIN-LIKE-CONJUGATING ENZYME ATG3"/>
    <property type="match status" value="1"/>
</dbReference>
<keyword evidence="6" id="KW-0653">Protein transport</keyword>
<dbReference type="GO" id="GO:0000045">
    <property type="term" value="P:autophagosome assembly"/>
    <property type="evidence" value="ECO:0007669"/>
    <property type="project" value="TreeGrafter"/>
</dbReference>
<dbReference type="OrthoDB" id="1584384at2759"/>
<dbReference type="Proteomes" id="UP000039865">
    <property type="component" value="Unassembled WGS sequence"/>
</dbReference>
<dbReference type="Pfam" id="PF03987">
    <property type="entry name" value="Autophagy_act_C"/>
    <property type="match status" value="1"/>
</dbReference>
<reference evidence="8 9" key="1">
    <citation type="submission" date="2014-06" db="EMBL/GenBank/DDBJ databases">
        <authorList>
            <person name="Swart Estienne"/>
        </authorList>
    </citation>
    <scope>NUCLEOTIDE SEQUENCE [LARGE SCALE GENOMIC DNA]</scope>
    <source>
        <strain evidence="8 9">130c</strain>
    </source>
</reference>
<evidence type="ECO:0000256" key="3">
    <source>
        <dbReference type="ARBA" id="ARBA00022448"/>
    </source>
</evidence>
<dbReference type="PANTHER" id="PTHR12866:SF2">
    <property type="entry name" value="UBIQUITIN-LIKE-CONJUGATING ENZYME ATG3"/>
    <property type="match status" value="1"/>
</dbReference>
<dbReference type="GO" id="GO:0000422">
    <property type="term" value="P:autophagy of mitochondrion"/>
    <property type="evidence" value="ECO:0007669"/>
    <property type="project" value="TreeGrafter"/>
</dbReference>
<gene>
    <name evidence="8" type="primary">Contig758.g828</name>
    <name evidence="8" type="ORF">STYLEM_5006</name>
</gene>
<dbReference type="GO" id="GO:0005829">
    <property type="term" value="C:cytosol"/>
    <property type="evidence" value="ECO:0007669"/>
    <property type="project" value="TreeGrafter"/>
</dbReference>
<keyword evidence="7" id="KW-0072">Autophagy</keyword>
<protein>
    <submittedName>
        <fullName evidence="8">Autophagy-related protein 3</fullName>
    </submittedName>
</protein>
<name>A0A078A1M4_STYLE</name>
<comment type="similarity">
    <text evidence="2">Belongs to the ATG3 family.</text>
</comment>
<accession>A0A078A1M4</accession>
<dbReference type="OMA" id="HCPTWSW"/>
<dbReference type="GO" id="GO:0000407">
    <property type="term" value="C:phagophore assembly site"/>
    <property type="evidence" value="ECO:0007669"/>
    <property type="project" value="TreeGrafter"/>
</dbReference>
<dbReference type="FunCoup" id="A0A078A1M4">
    <property type="interactions" value="562"/>
</dbReference>
<dbReference type="Gene3D" id="3.30.1460.50">
    <property type="match status" value="1"/>
</dbReference>